<sequence length="316" mass="37266">MSVMELNTKDQQQVDMAEVLNLRKMMNCLEQHNGLQLADAVPSLMEVLNMNCAAFKSLNINSLVQIGYYVMEEGNVHHKENNEYISRLVSVLLNSVVNENKEMRVMRDKFLFAVWCRTDTISLPLHLHERITLKWKLYLQRIILDLIVTCHAVRYNQYQQYMAEIFASPDTIFFLDICRRSPLIFQATIMIFTTFLIYKKGCSVIRSVMKEFIKLVMCYSKEGLCDLFPPRYKLLVSFLQQNPDFSEHDVELGEIKSSYESDNLQQFKVLELLITTFREDKYSGVVLIGCFPVWLPFLVKYYFKKYNTNFFTDFHF</sequence>
<gene>
    <name evidence="2" type="ORF">L798_07858</name>
</gene>
<keyword evidence="1" id="KW-1133">Transmembrane helix</keyword>
<organism evidence="2 3">
    <name type="scientific">Zootermopsis nevadensis</name>
    <name type="common">Dampwood termite</name>
    <dbReference type="NCBI Taxonomy" id="136037"/>
    <lineage>
        <taxon>Eukaryota</taxon>
        <taxon>Metazoa</taxon>
        <taxon>Ecdysozoa</taxon>
        <taxon>Arthropoda</taxon>
        <taxon>Hexapoda</taxon>
        <taxon>Insecta</taxon>
        <taxon>Pterygota</taxon>
        <taxon>Neoptera</taxon>
        <taxon>Polyneoptera</taxon>
        <taxon>Dictyoptera</taxon>
        <taxon>Blattodea</taxon>
        <taxon>Blattoidea</taxon>
        <taxon>Termitoidae</taxon>
        <taxon>Termopsidae</taxon>
        <taxon>Zootermopsis</taxon>
    </lineage>
</organism>
<feature type="transmembrane region" description="Helical" evidence="1">
    <location>
        <begin position="282"/>
        <end position="303"/>
    </location>
</feature>
<dbReference type="InParanoid" id="A0A067REV1"/>
<keyword evidence="1" id="KW-0472">Membrane</keyword>
<evidence type="ECO:0000313" key="3">
    <source>
        <dbReference type="Proteomes" id="UP000027135"/>
    </source>
</evidence>
<dbReference type="EMBL" id="KK852732">
    <property type="protein sequence ID" value="KDR17473.1"/>
    <property type="molecule type" value="Genomic_DNA"/>
</dbReference>
<feature type="transmembrane region" description="Helical" evidence="1">
    <location>
        <begin position="183"/>
        <end position="199"/>
    </location>
</feature>
<evidence type="ECO:0000313" key="2">
    <source>
        <dbReference type="EMBL" id="KDR17473.1"/>
    </source>
</evidence>
<evidence type="ECO:0000256" key="1">
    <source>
        <dbReference type="SAM" id="Phobius"/>
    </source>
</evidence>
<dbReference type="Proteomes" id="UP000027135">
    <property type="component" value="Unassembled WGS sequence"/>
</dbReference>
<reference evidence="2 3" key="1">
    <citation type="journal article" date="2014" name="Nat. Commun.">
        <title>Molecular traces of alternative social organization in a termite genome.</title>
        <authorList>
            <person name="Terrapon N."/>
            <person name="Li C."/>
            <person name="Robertson H.M."/>
            <person name="Ji L."/>
            <person name="Meng X."/>
            <person name="Booth W."/>
            <person name="Chen Z."/>
            <person name="Childers C.P."/>
            <person name="Glastad K.M."/>
            <person name="Gokhale K."/>
            <person name="Gowin J."/>
            <person name="Gronenberg W."/>
            <person name="Hermansen R.A."/>
            <person name="Hu H."/>
            <person name="Hunt B.G."/>
            <person name="Huylmans A.K."/>
            <person name="Khalil S.M."/>
            <person name="Mitchell R.D."/>
            <person name="Munoz-Torres M.C."/>
            <person name="Mustard J.A."/>
            <person name="Pan H."/>
            <person name="Reese J.T."/>
            <person name="Scharf M.E."/>
            <person name="Sun F."/>
            <person name="Vogel H."/>
            <person name="Xiao J."/>
            <person name="Yang W."/>
            <person name="Yang Z."/>
            <person name="Yang Z."/>
            <person name="Zhou J."/>
            <person name="Zhu J."/>
            <person name="Brent C.S."/>
            <person name="Elsik C.G."/>
            <person name="Goodisman M.A."/>
            <person name="Liberles D.A."/>
            <person name="Roe R.M."/>
            <person name="Vargo E.L."/>
            <person name="Vilcinskas A."/>
            <person name="Wang J."/>
            <person name="Bornberg-Bauer E."/>
            <person name="Korb J."/>
            <person name="Zhang G."/>
            <person name="Liebig J."/>
        </authorList>
    </citation>
    <scope>NUCLEOTIDE SEQUENCE [LARGE SCALE GENOMIC DNA]</scope>
    <source>
        <tissue evidence="2">Whole organism</tissue>
    </source>
</reference>
<name>A0A067REV1_ZOONE</name>
<keyword evidence="1" id="KW-0812">Transmembrane</keyword>
<proteinExistence type="predicted"/>
<keyword evidence="3" id="KW-1185">Reference proteome</keyword>
<accession>A0A067REV1</accession>
<protein>
    <submittedName>
        <fullName evidence="2">Uncharacterized protein</fullName>
    </submittedName>
</protein>
<dbReference type="AlphaFoldDB" id="A0A067REV1"/>